<dbReference type="Pfam" id="PF13193">
    <property type="entry name" value="AMP-binding_C"/>
    <property type="match status" value="1"/>
</dbReference>
<dbReference type="InterPro" id="IPR042099">
    <property type="entry name" value="ANL_N_sf"/>
</dbReference>
<dbReference type="InterPro" id="IPR020845">
    <property type="entry name" value="AMP-binding_CS"/>
</dbReference>
<reference evidence="9" key="1">
    <citation type="submission" date="2023-01" db="EMBL/GenBank/DDBJ databases">
        <title>The chitinases involved in constricting ring structure development in the nematode-trapping fungus Drechslerella dactyloides.</title>
        <authorList>
            <person name="Wang R."/>
            <person name="Zhang L."/>
            <person name="Tang P."/>
            <person name="Li S."/>
            <person name="Liang L."/>
        </authorList>
    </citation>
    <scope>NUCLEOTIDE SEQUENCE</scope>
    <source>
        <strain evidence="9">YMF1.00031</strain>
    </source>
</reference>
<dbReference type="InterPro" id="IPR000873">
    <property type="entry name" value="AMP-dep_synth/lig_dom"/>
</dbReference>
<comment type="caution">
    <text evidence="9">The sequence shown here is derived from an EMBL/GenBank/DDBJ whole genome shotgun (WGS) entry which is preliminary data.</text>
</comment>
<dbReference type="FunFam" id="3.30.300.30:FF:000007">
    <property type="entry name" value="4-coumarate--CoA ligase 2"/>
    <property type="match status" value="1"/>
</dbReference>
<comment type="similarity">
    <text evidence="2">Belongs to the ATP-dependent AMP-binding enzyme family.</text>
</comment>
<dbReference type="AlphaFoldDB" id="A0AAD6IWB4"/>
<dbReference type="GO" id="GO:0005524">
    <property type="term" value="F:ATP binding"/>
    <property type="evidence" value="ECO:0007669"/>
    <property type="project" value="UniProtKB-KW"/>
</dbReference>
<dbReference type="PANTHER" id="PTHR24096">
    <property type="entry name" value="LONG-CHAIN-FATTY-ACID--COA LIGASE"/>
    <property type="match status" value="1"/>
</dbReference>
<dbReference type="Pfam" id="PF00501">
    <property type="entry name" value="AMP-binding"/>
    <property type="match status" value="1"/>
</dbReference>
<sequence length="547" mass="60882">MPVDSNYPPVEIPNVDIYTLMFDRPNKPFPDDHVLHVDAKTGRELTFSDVATRSKELGVGLKSLWGWRKGDVMAVLTLNNVESPILTWGVLWAGGVLSPANPGYTLDEFTYQLKNCEAKAITTQAEVLPLAKEAATRAGIPHDRILILGDKKVPGFKHISDLKNMSHREVKLMRRPKFEPAKDLAFLVYSSGTTGLPKGVMLSHRNIVANILQGASVEGQNLKPREDSLLAFLPFFHIYGLTCIMHVPFYLGIRVVIMERFDLEKFCQTVERHKISFVYVVPPVVLALAKHPIVSKYNLSTIRMMNSGAAPLTSEIQDAVYNRLGLKTKQGYGLSETSPTTHAQPWVDWKDKIGSVGPLLPNMTAKYVGEDGIEVPAGQTGELWLKGPNIMMGYWRNEEATRNCMTEDGYFKTGDVGHQDPDGNFYITDRVKELIKYKGFQVPPAELEGKIASHPKVNDVAVIGVWDETLHTELPRAYVVVTPGVKASPETAQEIIDFVMKSVAQHKRLRGGVRFVDAIPKSASGKILRRMLKEQAKAEMKKQGAKL</sequence>
<keyword evidence="4" id="KW-0547">Nucleotide-binding</keyword>
<keyword evidence="6" id="KW-0472">Membrane</keyword>
<dbReference type="Gene3D" id="3.40.50.12780">
    <property type="entry name" value="N-terminal domain of ligase-like"/>
    <property type="match status" value="1"/>
</dbReference>
<evidence type="ECO:0000313" key="10">
    <source>
        <dbReference type="Proteomes" id="UP001221413"/>
    </source>
</evidence>
<organism evidence="9 10">
    <name type="scientific">Drechslerella dactyloides</name>
    <name type="common">Nematode-trapping fungus</name>
    <name type="synonym">Arthrobotrys dactyloides</name>
    <dbReference type="NCBI Taxonomy" id="74499"/>
    <lineage>
        <taxon>Eukaryota</taxon>
        <taxon>Fungi</taxon>
        <taxon>Dikarya</taxon>
        <taxon>Ascomycota</taxon>
        <taxon>Pezizomycotina</taxon>
        <taxon>Orbiliomycetes</taxon>
        <taxon>Orbiliales</taxon>
        <taxon>Orbiliaceae</taxon>
        <taxon>Drechslerella</taxon>
    </lineage>
</organism>
<dbReference type="PANTHER" id="PTHR24096:SF149">
    <property type="entry name" value="AMP-BINDING DOMAIN-CONTAINING PROTEIN-RELATED"/>
    <property type="match status" value="1"/>
</dbReference>
<dbReference type="SUPFAM" id="SSF56801">
    <property type="entry name" value="Acetyl-CoA synthetase-like"/>
    <property type="match status" value="1"/>
</dbReference>
<dbReference type="GO" id="GO:0016405">
    <property type="term" value="F:CoA-ligase activity"/>
    <property type="evidence" value="ECO:0007669"/>
    <property type="project" value="TreeGrafter"/>
</dbReference>
<dbReference type="FunFam" id="3.40.50.12780:FF:000003">
    <property type="entry name" value="Long-chain-fatty-acid--CoA ligase FadD"/>
    <property type="match status" value="1"/>
</dbReference>
<evidence type="ECO:0000313" key="9">
    <source>
        <dbReference type="EMBL" id="KAJ6259874.1"/>
    </source>
</evidence>
<evidence type="ECO:0000256" key="5">
    <source>
        <dbReference type="ARBA" id="ARBA00022840"/>
    </source>
</evidence>
<dbReference type="EMBL" id="JAQGDS010000006">
    <property type="protein sequence ID" value="KAJ6259874.1"/>
    <property type="molecule type" value="Genomic_DNA"/>
</dbReference>
<dbReference type="InterPro" id="IPR045851">
    <property type="entry name" value="AMP-bd_C_sf"/>
</dbReference>
<evidence type="ECO:0000256" key="1">
    <source>
        <dbReference type="ARBA" id="ARBA00004924"/>
    </source>
</evidence>
<evidence type="ECO:0000256" key="6">
    <source>
        <dbReference type="SAM" id="Phobius"/>
    </source>
</evidence>
<feature type="domain" description="AMP-binding enzyme C-terminal" evidence="8">
    <location>
        <begin position="446"/>
        <end position="526"/>
    </location>
</feature>
<dbReference type="CDD" id="cd05911">
    <property type="entry name" value="Firefly_Luc_like"/>
    <property type="match status" value="1"/>
</dbReference>
<feature type="transmembrane region" description="Helical" evidence="6">
    <location>
        <begin position="229"/>
        <end position="251"/>
    </location>
</feature>
<dbReference type="PROSITE" id="PS00455">
    <property type="entry name" value="AMP_BINDING"/>
    <property type="match status" value="1"/>
</dbReference>
<keyword evidence="3" id="KW-0436">Ligase</keyword>
<dbReference type="Gene3D" id="3.30.300.30">
    <property type="match status" value="1"/>
</dbReference>
<name>A0AAD6IWB4_DREDA</name>
<keyword evidence="5" id="KW-0067">ATP-binding</keyword>
<dbReference type="InterPro" id="IPR025110">
    <property type="entry name" value="AMP-bd_C"/>
</dbReference>
<protein>
    <submittedName>
        <fullName evidence="9">Uncharacterized protein</fullName>
    </submittedName>
</protein>
<evidence type="ECO:0000256" key="2">
    <source>
        <dbReference type="ARBA" id="ARBA00006432"/>
    </source>
</evidence>
<dbReference type="Proteomes" id="UP001221413">
    <property type="component" value="Unassembled WGS sequence"/>
</dbReference>
<proteinExistence type="inferred from homology"/>
<evidence type="ECO:0000256" key="3">
    <source>
        <dbReference type="ARBA" id="ARBA00022598"/>
    </source>
</evidence>
<evidence type="ECO:0000259" key="7">
    <source>
        <dbReference type="Pfam" id="PF00501"/>
    </source>
</evidence>
<accession>A0AAD6IWB4</accession>
<comment type="pathway">
    <text evidence="1">Siderophore biosynthesis.</text>
</comment>
<gene>
    <name evidence="9" type="ORF">Dda_5518</name>
</gene>
<keyword evidence="10" id="KW-1185">Reference proteome</keyword>
<evidence type="ECO:0000259" key="8">
    <source>
        <dbReference type="Pfam" id="PF13193"/>
    </source>
</evidence>
<keyword evidence="6" id="KW-1133">Transmembrane helix</keyword>
<evidence type="ECO:0000256" key="4">
    <source>
        <dbReference type="ARBA" id="ARBA00022741"/>
    </source>
</evidence>
<keyword evidence="6" id="KW-0812">Transmembrane</keyword>
<feature type="domain" description="AMP-dependent synthetase/ligase" evidence="7">
    <location>
        <begin position="25"/>
        <end position="395"/>
    </location>
</feature>